<sequence>MTTPIGHSASRYTTFRELSPAGQAAHLWFRQLARALKTCRLYRPDNPVVLKVREDLYEPLVAGLAGYGTWQFRITPGEIWLLDEAVVRPPSRTDGEDAVVGKESMLPFLFYRDGIRGLAILPQVTRNDLDALFDALLAASAGVFTHDDLVTLMWQANTTHIQIEAVPVEQTIYLSSRPASGGGGGGGHQGQSFAWSPSGGEIRADLGQAAGVAQGLHKDTFDDWPLPEGAVDVEPAYQKMLPAMEFARMRLTTEWVGERSTDWTLQAPDVLRQLHAASPGPETRHLLAHSVTTWLAGAIQRSSWVEAQETLTLLHEFDPDGSLTRDELTAAIAGLDTDAITERLDESETDDQARFFALAVALGRPALDLACAVMAKATKSRTRAAACTMLCYLCNDEPELLEPYLRDSRWYVARNAVFVLGQIGGPEIVPLLRMAAQHPEPRVRRQVVAALGSVPRESRTAILLHQLDTRDPQLLAAALSMLTRDRNRDVAGTILRQIGAPDFESRSEENQRTLFGALAEVADEHAVPALEALLHKGGWFARRTLQRVAAARTLERIGGEKALAALETGLRSRSEAVRSACLDAMGTKAA</sequence>
<accession>A0A9D6L9L4</accession>
<evidence type="ECO:0000313" key="1">
    <source>
        <dbReference type="EMBL" id="MBI3539163.1"/>
    </source>
</evidence>
<dbReference type="SMART" id="SM00567">
    <property type="entry name" value="EZ_HEAT"/>
    <property type="match status" value="4"/>
</dbReference>
<name>A0A9D6L9L4_UNCEI</name>
<dbReference type="SUPFAM" id="SSF48371">
    <property type="entry name" value="ARM repeat"/>
    <property type="match status" value="1"/>
</dbReference>
<organism evidence="1 2">
    <name type="scientific">Eiseniibacteriota bacterium</name>
    <dbReference type="NCBI Taxonomy" id="2212470"/>
    <lineage>
        <taxon>Bacteria</taxon>
        <taxon>Candidatus Eiseniibacteriota</taxon>
    </lineage>
</organism>
<dbReference type="PANTHER" id="PTHR12697:SF38">
    <property type="entry name" value="PBS LYASE HEAT DOMAIN PROTEIN REPEAT-CONTAINING PROTEIN"/>
    <property type="match status" value="1"/>
</dbReference>
<dbReference type="InterPro" id="IPR004155">
    <property type="entry name" value="PBS_lyase_HEAT"/>
</dbReference>
<dbReference type="EMBL" id="JACQAY010000077">
    <property type="protein sequence ID" value="MBI3539163.1"/>
    <property type="molecule type" value="Genomic_DNA"/>
</dbReference>
<comment type="caution">
    <text evidence="1">The sequence shown here is derived from an EMBL/GenBank/DDBJ whole genome shotgun (WGS) entry which is preliminary data.</text>
</comment>
<dbReference type="InterPro" id="IPR016024">
    <property type="entry name" value="ARM-type_fold"/>
</dbReference>
<dbReference type="PANTHER" id="PTHR12697">
    <property type="entry name" value="PBS LYASE HEAT-LIKE PROTEIN"/>
    <property type="match status" value="1"/>
</dbReference>
<reference evidence="1" key="1">
    <citation type="submission" date="2020-07" db="EMBL/GenBank/DDBJ databases">
        <title>Huge and variable diversity of episymbiotic CPR bacteria and DPANN archaea in groundwater ecosystems.</title>
        <authorList>
            <person name="He C.Y."/>
            <person name="Keren R."/>
            <person name="Whittaker M."/>
            <person name="Farag I.F."/>
            <person name="Doudna J."/>
            <person name="Cate J.H.D."/>
            <person name="Banfield J.F."/>
        </authorList>
    </citation>
    <scope>NUCLEOTIDE SEQUENCE</scope>
    <source>
        <strain evidence="1">NC_groundwater_928_Pr1_S-0.2um_72_17</strain>
    </source>
</reference>
<dbReference type="AlphaFoldDB" id="A0A9D6L9L4"/>
<protein>
    <submittedName>
        <fullName evidence="1">HEAT repeat domain-containing protein</fullName>
    </submittedName>
</protein>
<gene>
    <name evidence="1" type="ORF">HY076_02705</name>
</gene>
<dbReference type="Gene3D" id="1.25.10.10">
    <property type="entry name" value="Leucine-rich Repeat Variant"/>
    <property type="match status" value="2"/>
</dbReference>
<dbReference type="Pfam" id="PF13646">
    <property type="entry name" value="HEAT_2"/>
    <property type="match status" value="1"/>
</dbReference>
<dbReference type="Proteomes" id="UP000807850">
    <property type="component" value="Unassembled WGS sequence"/>
</dbReference>
<evidence type="ECO:0000313" key="2">
    <source>
        <dbReference type="Proteomes" id="UP000807850"/>
    </source>
</evidence>
<proteinExistence type="predicted"/>
<dbReference type="GO" id="GO:0016491">
    <property type="term" value="F:oxidoreductase activity"/>
    <property type="evidence" value="ECO:0007669"/>
    <property type="project" value="TreeGrafter"/>
</dbReference>
<dbReference type="InterPro" id="IPR011989">
    <property type="entry name" value="ARM-like"/>
</dbReference>